<reference evidence="1" key="1">
    <citation type="submission" date="2023-09" db="EMBL/GenBank/DDBJ databases">
        <title>Arcobacter tbilisiensis sp. nov. isolated from chicken meat in Tbilisi, Georgia.</title>
        <authorList>
            <person name="Matthias R."/>
            <person name="Zautner A.E."/>
        </authorList>
    </citation>
    <scope>NUCLEOTIDE SEQUENCE</scope>
    <source>
        <strain evidence="1">LEO 107</strain>
    </source>
</reference>
<proteinExistence type="predicted"/>
<protein>
    <submittedName>
        <fullName evidence="1">Uncharacterized protein</fullName>
    </submittedName>
</protein>
<gene>
    <name evidence="1" type="ORF">RJG54_08495</name>
</gene>
<evidence type="ECO:0000313" key="1">
    <source>
        <dbReference type="EMBL" id="WNL16248.1"/>
    </source>
</evidence>
<name>A0AA96I352_9BACT</name>
<dbReference type="AlphaFoldDB" id="A0AA96I352"/>
<sequence>MNTINNPLIKSSVFQSGSNQGNDSFLSMENGDFDINQLLNKNAVQSPNLSNNNSYLEKLNKNLETQNSINADYFSAKNLGSAMGSIGAIGGALANVYGMYEQKKFNKDMLEMEKDRVARENKRVDDAQANYDKVWKA</sequence>
<accession>A0AA96I352</accession>
<dbReference type="EMBL" id="CP134846">
    <property type="protein sequence ID" value="WNL16248.1"/>
    <property type="molecule type" value="Genomic_DNA"/>
</dbReference>
<organism evidence="1">
    <name type="scientific">Arcobacter sp. AZ-2023</name>
    <dbReference type="NCBI Taxonomy" id="3074453"/>
    <lineage>
        <taxon>Bacteria</taxon>
        <taxon>Pseudomonadati</taxon>
        <taxon>Campylobacterota</taxon>
        <taxon>Epsilonproteobacteria</taxon>
        <taxon>Campylobacterales</taxon>
        <taxon>Arcobacteraceae</taxon>
        <taxon>Arcobacter</taxon>
    </lineage>
</organism>